<evidence type="ECO:0000313" key="2">
    <source>
        <dbReference type="Proteomes" id="UP001064933"/>
    </source>
</evidence>
<name>A0ABY6B889_9BURK</name>
<evidence type="ECO:0000313" key="1">
    <source>
        <dbReference type="EMBL" id="UXH79775.1"/>
    </source>
</evidence>
<keyword evidence="2" id="KW-1185">Reference proteome</keyword>
<dbReference type="RefSeq" id="WP_261759594.1">
    <property type="nucleotide sequence ID" value="NZ_CP104562.2"/>
</dbReference>
<gene>
    <name evidence="1" type="ORF">N4261_07755</name>
</gene>
<proteinExistence type="predicted"/>
<dbReference type="EMBL" id="CP104562">
    <property type="protein sequence ID" value="UXH79775.1"/>
    <property type="molecule type" value="Genomic_DNA"/>
</dbReference>
<reference evidence="1" key="1">
    <citation type="submission" date="2022-10" db="EMBL/GenBank/DDBJ databases">
        <title>Characterization and whole genome sequencing of a new Roseateles species, isolated from fresh water.</title>
        <authorList>
            <person name="Guliayeva D.Y."/>
            <person name="Akhremchuk A.E."/>
            <person name="Sikolenko M.A."/>
            <person name="Valentovich L.N."/>
            <person name="Sidarenka A.V."/>
        </authorList>
    </citation>
    <scope>NUCLEOTIDE SEQUENCE</scope>
    <source>
        <strain evidence="1">BIM B-1768</strain>
    </source>
</reference>
<accession>A0ABY6B889</accession>
<protein>
    <submittedName>
        <fullName evidence="1">Uncharacterized protein</fullName>
    </submittedName>
</protein>
<organism evidence="1 2">
    <name type="scientific">Roseateles amylovorans</name>
    <dbReference type="NCBI Taxonomy" id="2978473"/>
    <lineage>
        <taxon>Bacteria</taxon>
        <taxon>Pseudomonadati</taxon>
        <taxon>Pseudomonadota</taxon>
        <taxon>Betaproteobacteria</taxon>
        <taxon>Burkholderiales</taxon>
        <taxon>Sphaerotilaceae</taxon>
        <taxon>Roseateles</taxon>
    </lineage>
</organism>
<dbReference type="Proteomes" id="UP001064933">
    <property type="component" value="Chromosome"/>
</dbReference>
<sequence>MNIPGDLLDQEVQFGSPGFTAIITAFLAAQPMIGAEDLSSFLAQLMAATPQRLCTVQIQVDPELGSVMLLLTLYRYTMAESLGTPCPADMKRFFESIQAQPALLALSEHVCVLPCPHDFMPEQ</sequence>